<evidence type="ECO:0000256" key="4">
    <source>
        <dbReference type="ARBA" id="ARBA00022989"/>
    </source>
</evidence>
<evidence type="ECO:0000256" key="2">
    <source>
        <dbReference type="ARBA" id="ARBA00022448"/>
    </source>
</evidence>
<feature type="transmembrane region" description="Helical" evidence="6">
    <location>
        <begin position="208"/>
        <end position="228"/>
    </location>
</feature>
<keyword evidence="4 6" id="KW-1133">Transmembrane helix</keyword>
<dbReference type="Proteomes" id="UP001629953">
    <property type="component" value="Unassembled WGS sequence"/>
</dbReference>
<evidence type="ECO:0000256" key="1">
    <source>
        <dbReference type="ARBA" id="ARBA00004141"/>
    </source>
</evidence>
<dbReference type="CDD" id="cd17321">
    <property type="entry name" value="MFS_MMR_MDR_like"/>
    <property type="match status" value="1"/>
</dbReference>
<dbReference type="Gene3D" id="1.20.1720.10">
    <property type="entry name" value="Multidrug resistance protein D"/>
    <property type="match status" value="1"/>
</dbReference>
<keyword evidence="9" id="KW-1185">Reference proteome</keyword>
<feature type="transmembrane region" description="Helical" evidence="6">
    <location>
        <begin position="344"/>
        <end position="364"/>
    </location>
</feature>
<feature type="transmembrane region" description="Helical" evidence="6">
    <location>
        <begin position="56"/>
        <end position="79"/>
    </location>
</feature>
<name>A0ABW9G413_9GAMM</name>
<dbReference type="InterPro" id="IPR020846">
    <property type="entry name" value="MFS_dom"/>
</dbReference>
<feature type="transmembrane region" description="Helical" evidence="6">
    <location>
        <begin position="312"/>
        <end position="332"/>
    </location>
</feature>
<evidence type="ECO:0000256" key="6">
    <source>
        <dbReference type="SAM" id="Phobius"/>
    </source>
</evidence>
<dbReference type="PROSITE" id="PS50850">
    <property type="entry name" value="MFS"/>
    <property type="match status" value="1"/>
</dbReference>
<dbReference type="PANTHER" id="PTHR42718">
    <property type="entry name" value="MAJOR FACILITATOR SUPERFAMILY MULTIDRUG TRANSPORTER MFSC"/>
    <property type="match status" value="1"/>
</dbReference>
<dbReference type="PANTHER" id="PTHR42718:SF9">
    <property type="entry name" value="MAJOR FACILITATOR SUPERFAMILY MULTIDRUG TRANSPORTER MFSC"/>
    <property type="match status" value="1"/>
</dbReference>
<dbReference type="PRINTS" id="PR01036">
    <property type="entry name" value="TCRTETB"/>
</dbReference>
<feature type="transmembrane region" description="Helical" evidence="6">
    <location>
        <begin position="86"/>
        <end position="106"/>
    </location>
</feature>
<dbReference type="Pfam" id="PF07690">
    <property type="entry name" value="MFS_1"/>
    <property type="match status" value="1"/>
</dbReference>
<feature type="transmembrane region" description="Helical" evidence="6">
    <location>
        <begin position="240"/>
        <end position="260"/>
    </location>
</feature>
<sequence>MTLFSDKPGDEGLPGKARCLAMIAVMITTTMNVFDASMINIALPTISQTLRVPASAAIWVMNAYLLSVAMTLAIFAALATRIGYRVQFVAGLGLFTLASLGCAGSSSLPLLIVMRFVQGIGGAATLSIAPALLKSVFPRRLLGRILGLNALLIALCTALAPILGGTILAFFRWQWLFAMNLPLGIAAITLVLRTIDNQPNCVTERFDTLGAVMSAIALGSLIMCANSFSQIASDSAQWRHPIEVATSYAGAALISTWVFIRRQRRAERPLIPLAMFSSARFSLAAFTSLISFVSQNMTFIVLPFLFENVYGYSALQSALLFTPWPIGIALAAPRAGRLADQYKPAYISTIGLTIFAAGLLSLALLPTSPAIWDLCWRNLLCGIGFGLFQSPNNREMLANVAMANSSYASGVLAIMRTFGQCLGAACVGIILSILAHIDIGRVGAGSSIVRSIHLCFYLALGGSILAILLSLSRIRKPDFNCVESASEVR</sequence>
<comment type="caution">
    <text evidence="8">The sequence shown here is derived from an EMBL/GenBank/DDBJ whole genome shotgun (WGS) entry which is preliminary data.</text>
</comment>
<evidence type="ECO:0000313" key="8">
    <source>
        <dbReference type="EMBL" id="MFM2484288.1"/>
    </source>
</evidence>
<feature type="transmembrane region" description="Helical" evidence="6">
    <location>
        <begin position="145"/>
        <end position="171"/>
    </location>
</feature>
<dbReference type="SUPFAM" id="SSF103473">
    <property type="entry name" value="MFS general substrate transporter"/>
    <property type="match status" value="1"/>
</dbReference>
<gene>
    <name evidence="8" type="ORF">ABUE30_04270</name>
</gene>
<evidence type="ECO:0000256" key="5">
    <source>
        <dbReference type="ARBA" id="ARBA00023136"/>
    </source>
</evidence>
<dbReference type="InterPro" id="IPR036259">
    <property type="entry name" value="MFS_trans_sf"/>
</dbReference>
<evidence type="ECO:0000256" key="3">
    <source>
        <dbReference type="ARBA" id="ARBA00022692"/>
    </source>
</evidence>
<feature type="transmembrane region" description="Helical" evidence="6">
    <location>
        <begin position="281"/>
        <end position="306"/>
    </location>
</feature>
<evidence type="ECO:0000259" key="7">
    <source>
        <dbReference type="PROSITE" id="PS50850"/>
    </source>
</evidence>
<dbReference type="RefSeq" id="WP_408622422.1">
    <property type="nucleotide sequence ID" value="NZ_JBEQCT010000001.1"/>
</dbReference>
<keyword evidence="3 6" id="KW-0812">Transmembrane</keyword>
<keyword evidence="5 6" id="KW-0472">Membrane</keyword>
<protein>
    <submittedName>
        <fullName evidence="8">MFS transporter</fullName>
    </submittedName>
</protein>
<comment type="subcellular location">
    <subcellularLocation>
        <location evidence="1">Membrane</location>
        <topology evidence="1">Multi-pass membrane protein</topology>
    </subcellularLocation>
</comment>
<dbReference type="InterPro" id="IPR011701">
    <property type="entry name" value="MFS"/>
</dbReference>
<feature type="transmembrane region" description="Helical" evidence="6">
    <location>
        <begin position="20"/>
        <end position="44"/>
    </location>
</feature>
<dbReference type="Gene3D" id="1.20.1250.20">
    <property type="entry name" value="MFS general substrate transporter like domains"/>
    <property type="match status" value="1"/>
</dbReference>
<accession>A0ABW9G413</accession>
<organism evidence="8 9">
    <name type="scientific">Celerinatantimonas yamalensis</name>
    <dbReference type="NCBI Taxonomy" id="559956"/>
    <lineage>
        <taxon>Bacteria</taxon>
        <taxon>Pseudomonadati</taxon>
        <taxon>Pseudomonadota</taxon>
        <taxon>Gammaproteobacteria</taxon>
        <taxon>Celerinatantimonadaceae</taxon>
        <taxon>Celerinatantimonas</taxon>
    </lineage>
</organism>
<keyword evidence="2" id="KW-0813">Transport</keyword>
<proteinExistence type="predicted"/>
<feature type="transmembrane region" description="Helical" evidence="6">
    <location>
        <begin position="421"/>
        <end position="439"/>
    </location>
</feature>
<reference evidence="8 9" key="1">
    <citation type="journal article" date="2013" name="Int. J. Syst. Evol. Microbiol.">
        <title>Celerinatantimonas yamalensis sp. nov., a cold-adapted diazotrophic bacterium from a cold permafrost brine.</title>
        <authorList>
            <person name="Shcherbakova V."/>
            <person name="Chuvilskaya N."/>
            <person name="Rivkina E."/>
            <person name="Demidov N."/>
            <person name="Uchaeva V."/>
            <person name="Suetin S."/>
            <person name="Suzina N."/>
            <person name="Gilichinsky D."/>
        </authorList>
    </citation>
    <scope>NUCLEOTIDE SEQUENCE [LARGE SCALE GENOMIC DNA]</scope>
    <source>
        <strain evidence="8 9">C7</strain>
    </source>
</reference>
<dbReference type="EMBL" id="JBEQCT010000001">
    <property type="protein sequence ID" value="MFM2484288.1"/>
    <property type="molecule type" value="Genomic_DNA"/>
</dbReference>
<feature type="transmembrane region" description="Helical" evidence="6">
    <location>
        <begin position="177"/>
        <end position="196"/>
    </location>
</feature>
<feature type="transmembrane region" description="Helical" evidence="6">
    <location>
        <begin position="112"/>
        <end position="133"/>
    </location>
</feature>
<feature type="domain" description="Major facilitator superfamily (MFS) profile" evidence="7">
    <location>
        <begin position="21"/>
        <end position="478"/>
    </location>
</feature>
<feature type="transmembrane region" description="Helical" evidence="6">
    <location>
        <begin position="451"/>
        <end position="471"/>
    </location>
</feature>
<evidence type="ECO:0000313" key="9">
    <source>
        <dbReference type="Proteomes" id="UP001629953"/>
    </source>
</evidence>